<dbReference type="EMBL" id="VSRR010021483">
    <property type="protein sequence ID" value="MPC63978.1"/>
    <property type="molecule type" value="Genomic_DNA"/>
</dbReference>
<keyword evidence="2" id="KW-1185">Reference proteome</keyword>
<organism evidence="1 2">
    <name type="scientific">Portunus trituberculatus</name>
    <name type="common">Swimming crab</name>
    <name type="synonym">Neptunus trituberculatus</name>
    <dbReference type="NCBI Taxonomy" id="210409"/>
    <lineage>
        <taxon>Eukaryota</taxon>
        <taxon>Metazoa</taxon>
        <taxon>Ecdysozoa</taxon>
        <taxon>Arthropoda</taxon>
        <taxon>Crustacea</taxon>
        <taxon>Multicrustacea</taxon>
        <taxon>Malacostraca</taxon>
        <taxon>Eumalacostraca</taxon>
        <taxon>Eucarida</taxon>
        <taxon>Decapoda</taxon>
        <taxon>Pleocyemata</taxon>
        <taxon>Brachyura</taxon>
        <taxon>Eubrachyura</taxon>
        <taxon>Portunoidea</taxon>
        <taxon>Portunidae</taxon>
        <taxon>Portuninae</taxon>
        <taxon>Portunus</taxon>
    </lineage>
</organism>
<proteinExistence type="predicted"/>
<name>A0A5B7H4C7_PORTR</name>
<protein>
    <submittedName>
        <fullName evidence="1">Uncharacterized protein</fullName>
    </submittedName>
</protein>
<evidence type="ECO:0000313" key="1">
    <source>
        <dbReference type="EMBL" id="MPC63978.1"/>
    </source>
</evidence>
<comment type="caution">
    <text evidence="1">The sequence shown here is derived from an EMBL/GenBank/DDBJ whole genome shotgun (WGS) entry which is preliminary data.</text>
</comment>
<sequence length="68" mass="7630">MDSFDSHSAAAWGGKALQSYVHCESDVRDSTSPAFSYDLYTQIPSTLTHWRCVPMFSWRISSLSPTVL</sequence>
<dbReference type="AlphaFoldDB" id="A0A5B7H4C7"/>
<dbReference type="Proteomes" id="UP000324222">
    <property type="component" value="Unassembled WGS sequence"/>
</dbReference>
<gene>
    <name evidence="1" type="ORF">E2C01_058087</name>
</gene>
<reference evidence="1 2" key="1">
    <citation type="submission" date="2019-05" db="EMBL/GenBank/DDBJ databases">
        <title>Another draft genome of Portunus trituberculatus and its Hox gene families provides insights of decapod evolution.</title>
        <authorList>
            <person name="Jeong J.-H."/>
            <person name="Song I."/>
            <person name="Kim S."/>
            <person name="Choi T."/>
            <person name="Kim D."/>
            <person name="Ryu S."/>
            <person name="Kim W."/>
        </authorList>
    </citation>
    <scope>NUCLEOTIDE SEQUENCE [LARGE SCALE GENOMIC DNA]</scope>
    <source>
        <tissue evidence="1">Muscle</tissue>
    </source>
</reference>
<evidence type="ECO:0000313" key="2">
    <source>
        <dbReference type="Proteomes" id="UP000324222"/>
    </source>
</evidence>
<accession>A0A5B7H4C7</accession>